<dbReference type="SUPFAM" id="SSF51338">
    <property type="entry name" value="Composite domain of metallo-dependent hydrolases"/>
    <property type="match status" value="2"/>
</dbReference>
<comment type="function">
    <text evidence="8">Catalyzes the hydrolytic deamination of guanine, producing xanthine and ammonia.</text>
</comment>
<name>A0A1S1V4V1_9FIRM</name>
<dbReference type="NCBIfam" id="TIGR02967">
    <property type="entry name" value="guan_deamin"/>
    <property type="match status" value="1"/>
</dbReference>
<keyword evidence="4 8" id="KW-0479">Metal-binding</keyword>
<evidence type="ECO:0000256" key="4">
    <source>
        <dbReference type="ARBA" id="ARBA00022723"/>
    </source>
</evidence>
<dbReference type="InterPro" id="IPR032466">
    <property type="entry name" value="Metal_Hydrolase"/>
</dbReference>
<keyword evidence="11" id="KW-1185">Reference proteome</keyword>
<dbReference type="EMBL" id="MKIE01000011">
    <property type="protein sequence ID" value="OHW61558.1"/>
    <property type="molecule type" value="Genomic_DNA"/>
</dbReference>
<dbReference type="EC" id="3.5.4.3" evidence="3 7"/>
<dbReference type="Proteomes" id="UP000180254">
    <property type="component" value="Unassembled WGS sequence"/>
</dbReference>
<dbReference type="Gene3D" id="3.20.20.140">
    <property type="entry name" value="Metal-dependent hydrolases"/>
    <property type="match status" value="1"/>
</dbReference>
<dbReference type="InterPro" id="IPR006680">
    <property type="entry name" value="Amidohydro-rel"/>
</dbReference>
<dbReference type="InterPro" id="IPR051607">
    <property type="entry name" value="Metallo-dep_hydrolases"/>
</dbReference>
<comment type="cofactor">
    <cofactor evidence="8">
        <name>Zn(2+)</name>
        <dbReference type="ChEBI" id="CHEBI:29105"/>
    </cofactor>
    <text evidence="8">Binds 1 zinc ion per subunit.</text>
</comment>
<dbReference type="GO" id="GO:0008892">
    <property type="term" value="F:guanine deaminase activity"/>
    <property type="evidence" value="ECO:0007669"/>
    <property type="project" value="UniProtKB-UniRule"/>
</dbReference>
<keyword evidence="5 8" id="KW-0378">Hydrolase</keyword>
<dbReference type="Pfam" id="PF01979">
    <property type="entry name" value="Amidohydro_1"/>
    <property type="match status" value="1"/>
</dbReference>
<proteinExistence type="inferred from homology"/>
<dbReference type="OrthoDB" id="9807210at2"/>
<dbReference type="GO" id="GO:0008270">
    <property type="term" value="F:zinc ion binding"/>
    <property type="evidence" value="ECO:0007669"/>
    <property type="project" value="UniProtKB-UniRule"/>
</dbReference>
<comment type="caution">
    <text evidence="10">The sequence shown here is derived from an EMBL/GenBank/DDBJ whole genome shotgun (WGS) entry which is preliminary data.</text>
</comment>
<evidence type="ECO:0000256" key="5">
    <source>
        <dbReference type="ARBA" id="ARBA00022801"/>
    </source>
</evidence>
<evidence type="ECO:0000313" key="11">
    <source>
        <dbReference type="Proteomes" id="UP000180254"/>
    </source>
</evidence>
<dbReference type="UniPathway" id="UPA00603">
    <property type="reaction ID" value="UER00660"/>
</dbReference>
<dbReference type="GO" id="GO:0005829">
    <property type="term" value="C:cytosol"/>
    <property type="evidence" value="ECO:0007669"/>
    <property type="project" value="TreeGrafter"/>
</dbReference>
<dbReference type="PANTHER" id="PTHR11271:SF6">
    <property type="entry name" value="GUANINE DEAMINASE"/>
    <property type="match status" value="1"/>
</dbReference>
<dbReference type="InterPro" id="IPR014311">
    <property type="entry name" value="Guanine_deaminase"/>
</dbReference>
<keyword evidence="6 8" id="KW-0862">Zinc</keyword>
<sequence>MSNLKALKGNVVFTPSFGEYKIVKNGYVVFEGKNVVGTFESLPEEYSAAEVVDHGDKLIIPGFVDLHLHAPQFANRGLGIDKELLEWLKVYTFPEESKYQDIDFAKKAYQNFVYELWKHGTTRSVVFATLHNESTILLMDLMDKVGLGALVGKVNMDRNCPDFYIEDTQKSIEDTESFIKATIDKYENIKPIITPRFVPTCTGELMEGLGELARKYSVKVQSHLSENRGEVEWVKELHPECSSYAGVYEKYGLFGGDVPTVMAHCVWNTAEEMELMAKNKVFVAHSPYSNLNISSGIAPVREFITKGIPVGLATDISGGHDVSMASVIAVSAQVSNMRWVYVDENYKPLNTPELFYLATKGGGEFFGKVGSFESGYEFDALVIDDSSLADVNERSIEERLQRYIYIGDDRNIVERYVAGVKLEEPKF</sequence>
<dbReference type="InterPro" id="IPR011059">
    <property type="entry name" value="Metal-dep_hydrolase_composite"/>
</dbReference>
<dbReference type="STRING" id="39480.EUAN_21000"/>
<protein>
    <recommendedName>
        <fullName evidence="3 7">Guanine deaminase</fullName>
        <shortName evidence="8">Guanase</shortName>
        <ecNumber evidence="3 7">3.5.4.3</ecNumber>
    </recommendedName>
    <alternativeName>
        <fullName evidence="8">Guanine aminohydrolase</fullName>
    </alternativeName>
</protein>
<comment type="pathway">
    <text evidence="1 8">Purine metabolism; guanine degradation; xanthine from guanine: step 1/1.</text>
</comment>
<feature type="domain" description="Amidohydrolase-related" evidence="9">
    <location>
        <begin position="59"/>
        <end position="419"/>
    </location>
</feature>
<dbReference type="PANTHER" id="PTHR11271">
    <property type="entry name" value="GUANINE DEAMINASE"/>
    <property type="match status" value="1"/>
</dbReference>
<dbReference type="SUPFAM" id="SSF51556">
    <property type="entry name" value="Metallo-dependent hydrolases"/>
    <property type="match status" value="1"/>
</dbReference>
<dbReference type="RefSeq" id="WP_071064323.1">
    <property type="nucleotide sequence ID" value="NZ_MKIE01000011.1"/>
</dbReference>
<evidence type="ECO:0000256" key="2">
    <source>
        <dbReference type="ARBA" id="ARBA00006745"/>
    </source>
</evidence>
<dbReference type="GO" id="GO:0006147">
    <property type="term" value="P:guanine catabolic process"/>
    <property type="evidence" value="ECO:0007669"/>
    <property type="project" value="UniProtKB-UniRule"/>
</dbReference>
<evidence type="ECO:0000259" key="9">
    <source>
        <dbReference type="Pfam" id="PF01979"/>
    </source>
</evidence>
<organism evidence="10 11">
    <name type="scientific">Andreesenia angusta</name>
    <dbReference type="NCBI Taxonomy" id="39480"/>
    <lineage>
        <taxon>Bacteria</taxon>
        <taxon>Bacillati</taxon>
        <taxon>Bacillota</taxon>
        <taxon>Tissierellia</taxon>
        <taxon>Tissierellales</taxon>
        <taxon>Gottschalkiaceae</taxon>
        <taxon>Andreesenia</taxon>
    </lineage>
</organism>
<comment type="catalytic activity">
    <reaction evidence="8">
        <text>guanine + H2O + H(+) = xanthine + NH4(+)</text>
        <dbReference type="Rhea" id="RHEA:14665"/>
        <dbReference type="ChEBI" id="CHEBI:15377"/>
        <dbReference type="ChEBI" id="CHEBI:15378"/>
        <dbReference type="ChEBI" id="CHEBI:16235"/>
        <dbReference type="ChEBI" id="CHEBI:17712"/>
        <dbReference type="ChEBI" id="CHEBI:28938"/>
        <dbReference type="EC" id="3.5.4.3"/>
    </reaction>
</comment>
<comment type="similarity">
    <text evidence="2 8">Belongs to the metallo-dependent hydrolases superfamily. ATZ/TRZ family.</text>
</comment>
<evidence type="ECO:0000256" key="6">
    <source>
        <dbReference type="ARBA" id="ARBA00022833"/>
    </source>
</evidence>
<accession>A0A1S1V4V1</accession>
<reference evidence="10 11" key="1">
    <citation type="submission" date="2016-09" db="EMBL/GenBank/DDBJ databases">
        <title>Genome sequence of Eubacterium angustum.</title>
        <authorList>
            <person name="Poehlein A."/>
            <person name="Daniel R."/>
        </authorList>
    </citation>
    <scope>NUCLEOTIDE SEQUENCE [LARGE SCALE GENOMIC DNA]</scope>
    <source>
        <strain evidence="10 11">DSM 1989</strain>
    </source>
</reference>
<evidence type="ECO:0000256" key="7">
    <source>
        <dbReference type="NCBIfam" id="TIGR02967"/>
    </source>
</evidence>
<evidence type="ECO:0000256" key="3">
    <source>
        <dbReference type="ARBA" id="ARBA00012781"/>
    </source>
</evidence>
<evidence type="ECO:0000256" key="1">
    <source>
        <dbReference type="ARBA" id="ARBA00004984"/>
    </source>
</evidence>
<dbReference type="AlphaFoldDB" id="A0A1S1V4V1"/>
<gene>
    <name evidence="10" type="primary">guaD_2</name>
    <name evidence="10" type="ORF">EUAN_21000</name>
</gene>
<evidence type="ECO:0000313" key="10">
    <source>
        <dbReference type="EMBL" id="OHW61558.1"/>
    </source>
</evidence>
<evidence type="ECO:0000256" key="8">
    <source>
        <dbReference type="RuleBase" id="RU366009"/>
    </source>
</evidence>
<dbReference type="Gene3D" id="2.30.40.10">
    <property type="entry name" value="Urease, subunit C, domain 1"/>
    <property type="match status" value="1"/>
</dbReference>